<evidence type="ECO:0000313" key="7">
    <source>
        <dbReference type="EMBL" id="RII37307.1"/>
    </source>
</evidence>
<comment type="caution">
    <text evidence="7">The sequence shown here is derived from an EMBL/GenBank/DDBJ whole genome shotgun (WGS) entry which is preliminary data.</text>
</comment>
<keyword evidence="3" id="KW-0238">DNA-binding</keyword>
<dbReference type="Pfam" id="PF00126">
    <property type="entry name" value="HTH_1"/>
    <property type="match status" value="1"/>
</dbReference>
<dbReference type="OrthoDB" id="8479357at2"/>
<protein>
    <submittedName>
        <fullName evidence="7">LysR family transcriptional regulator</fullName>
    </submittedName>
</protein>
<dbReference type="FunFam" id="1.10.10.10:FF:000001">
    <property type="entry name" value="LysR family transcriptional regulator"/>
    <property type="match status" value="1"/>
</dbReference>
<dbReference type="Gene3D" id="3.40.190.290">
    <property type="match status" value="1"/>
</dbReference>
<dbReference type="EMBL" id="QWJJ01000018">
    <property type="protein sequence ID" value="RII37307.1"/>
    <property type="molecule type" value="Genomic_DNA"/>
</dbReference>
<dbReference type="GO" id="GO:2000142">
    <property type="term" value="P:regulation of DNA-templated transcription initiation"/>
    <property type="evidence" value="ECO:0007669"/>
    <property type="project" value="TreeGrafter"/>
</dbReference>
<feature type="domain" description="HTH lysR-type" evidence="6">
    <location>
        <begin position="22"/>
        <end position="79"/>
    </location>
</feature>
<dbReference type="PANTHER" id="PTHR30293:SF0">
    <property type="entry name" value="NITROGEN ASSIMILATION REGULATORY PROTEIN NAC"/>
    <property type="match status" value="1"/>
</dbReference>
<dbReference type="GO" id="GO:0003700">
    <property type="term" value="F:DNA-binding transcription factor activity"/>
    <property type="evidence" value="ECO:0007669"/>
    <property type="project" value="InterPro"/>
</dbReference>
<dbReference type="InterPro" id="IPR036390">
    <property type="entry name" value="WH_DNA-bd_sf"/>
</dbReference>
<dbReference type="PRINTS" id="PR00039">
    <property type="entry name" value="HTHLYSR"/>
</dbReference>
<evidence type="ECO:0000259" key="6">
    <source>
        <dbReference type="PROSITE" id="PS50931"/>
    </source>
</evidence>
<keyword evidence="5" id="KW-0804">Transcription</keyword>
<accession>A0A399IXZ1</accession>
<dbReference type="Gene3D" id="1.10.10.10">
    <property type="entry name" value="Winged helix-like DNA-binding domain superfamily/Winged helix DNA-binding domain"/>
    <property type="match status" value="1"/>
</dbReference>
<name>A0A399IXZ1_9RHOB</name>
<organism evidence="7 8">
    <name type="scientific">Pseudooceanicola sediminis</name>
    <dbReference type="NCBI Taxonomy" id="2211117"/>
    <lineage>
        <taxon>Bacteria</taxon>
        <taxon>Pseudomonadati</taxon>
        <taxon>Pseudomonadota</taxon>
        <taxon>Alphaproteobacteria</taxon>
        <taxon>Rhodobacterales</taxon>
        <taxon>Paracoccaceae</taxon>
        <taxon>Pseudooceanicola</taxon>
    </lineage>
</organism>
<keyword evidence="2" id="KW-0805">Transcription regulation</keyword>
<dbReference type="SUPFAM" id="SSF46785">
    <property type="entry name" value="Winged helix' DNA-binding domain"/>
    <property type="match status" value="1"/>
</dbReference>
<dbReference type="Pfam" id="PF03466">
    <property type="entry name" value="LysR_substrate"/>
    <property type="match status" value="1"/>
</dbReference>
<sequence length="322" mass="35815">MMAAKGTPTSRHPTISHRDWQPELRTLRYFVCVAEEKNMTRAAERLRIAQPALSRQITRLEQDLGVAVFIRTPRGVELTEPGEVLLRRAYGILAQISQAHHDVTAHADAPRGVVVVGMPPTPGEFIVPPLYEHIKSHYPEIELRFVEGFSGDLERKLVSGEIGLAVMHDAPSRRDLIITNLLVEHLYVIGPPGSLSQPSYTLAEAVALPLIMPSRPNFLRILVDKHADAIQHPLNVVQRVDGVWHLKALVRHGYGFTILTYGGVLSEVQNGTLEAATITDPQIDWTLCIATKADQHHKMAIQLVGESVKTILGDLVRRGIWR</sequence>
<reference evidence="7 8" key="1">
    <citation type="submission" date="2018-08" db="EMBL/GenBank/DDBJ databases">
        <title>Pseudooceanicola sediminis CY03 in the family Rhodobacteracea.</title>
        <authorList>
            <person name="Zhang Y.-J."/>
        </authorList>
    </citation>
    <scope>NUCLEOTIDE SEQUENCE [LARGE SCALE GENOMIC DNA]</scope>
    <source>
        <strain evidence="7 8">CY03</strain>
    </source>
</reference>
<dbReference type="PANTHER" id="PTHR30293">
    <property type="entry name" value="TRANSCRIPTIONAL REGULATORY PROTEIN NAC-RELATED"/>
    <property type="match status" value="1"/>
</dbReference>
<evidence type="ECO:0000256" key="4">
    <source>
        <dbReference type="ARBA" id="ARBA00023159"/>
    </source>
</evidence>
<evidence type="ECO:0000256" key="1">
    <source>
        <dbReference type="ARBA" id="ARBA00009437"/>
    </source>
</evidence>
<dbReference type="SUPFAM" id="SSF53850">
    <property type="entry name" value="Periplasmic binding protein-like II"/>
    <property type="match status" value="1"/>
</dbReference>
<gene>
    <name evidence="7" type="ORF">DL237_17600</name>
</gene>
<comment type="similarity">
    <text evidence="1">Belongs to the LysR transcriptional regulatory family.</text>
</comment>
<keyword evidence="8" id="KW-1185">Reference proteome</keyword>
<dbReference type="PROSITE" id="PS50931">
    <property type="entry name" value="HTH_LYSR"/>
    <property type="match status" value="1"/>
</dbReference>
<keyword evidence="4" id="KW-0010">Activator</keyword>
<dbReference type="InterPro" id="IPR005119">
    <property type="entry name" value="LysR_subst-bd"/>
</dbReference>
<dbReference type="GO" id="GO:0003677">
    <property type="term" value="F:DNA binding"/>
    <property type="evidence" value="ECO:0007669"/>
    <property type="project" value="UniProtKB-KW"/>
</dbReference>
<dbReference type="AlphaFoldDB" id="A0A399IXZ1"/>
<evidence type="ECO:0000256" key="3">
    <source>
        <dbReference type="ARBA" id="ARBA00023125"/>
    </source>
</evidence>
<dbReference type="InterPro" id="IPR000847">
    <property type="entry name" value="LysR_HTH_N"/>
</dbReference>
<evidence type="ECO:0000313" key="8">
    <source>
        <dbReference type="Proteomes" id="UP000265848"/>
    </source>
</evidence>
<dbReference type="InterPro" id="IPR036388">
    <property type="entry name" value="WH-like_DNA-bd_sf"/>
</dbReference>
<dbReference type="Proteomes" id="UP000265848">
    <property type="component" value="Unassembled WGS sequence"/>
</dbReference>
<evidence type="ECO:0000256" key="2">
    <source>
        <dbReference type="ARBA" id="ARBA00023015"/>
    </source>
</evidence>
<evidence type="ECO:0000256" key="5">
    <source>
        <dbReference type="ARBA" id="ARBA00023163"/>
    </source>
</evidence>
<proteinExistence type="inferred from homology"/>